<proteinExistence type="predicted"/>
<evidence type="ECO:0000313" key="1">
    <source>
        <dbReference type="EMBL" id="KEF38184.1"/>
    </source>
</evidence>
<accession>A0A072NKI2</accession>
<comment type="caution">
    <text evidence="1">The sequence shown here is derived from an EMBL/GenBank/DDBJ whole genome shotgun (WGS) entry which is preliminary data.</text>
</comment>
<organism evidence="1 2">
    <name type="scientific">Schinkia azotoformans MEV2011</name>
    <dbReference type="NCBI Taxonomy" id="1348973"/>
    <lineage>
        <taxon>Bacteria</taxon>
        <taxon>Bacillati</taxon>
        <taxon>Bacillota</taxon>
        <taxon>Bacilli</taxon>
        <taxon>Bacillales</taxon>
        <taxon>Bacillaceae</taxon>
        <taxon>Calidifontibacillus/Schinkia group</taxon>
        <taxon>Schinkia</taxon>
    </lineage>
</organism>
<dbReference type="EMBL" id="JJRY01000009">
    <property type="protein sequence ID" value="KEF38184.1"/>
    <property type="molecule type" value="Genomic_DNA"/>
</dbReference>
<name>A0A072NKI2_SCHAZ</name>
<protein>
    <submittedName>
        <fullName evidence="1">Uncharacterized protein</fullName>
    </submittedName>
</protein>
<evidence type="ECO:0000313" key="2">
    <source>
        <dbReference type="Proteomes" id="UP000027936"/>
    </source>
</evidence>
<dbReference type="Proteomes" id="UP000027936">
    <property type="component" value="Unassembled WGS sequence"/>
</dbReference>
<gene>
    <name evidence="1" type="ORF">M670_02603</name>
</gene>
<reference evidence="1 2" key="1">
    <citation type="submission" date="2014-04" db="EMBL/GenBank/DDBJ databases">
        <title>Draft genome sequence of Bacillus azotoformans MEV2011, a (co-) denitrifying strain unable to grow in the presence of oxygen.</title>
        <authorList>
            <person name="Nielsen M."/>
            <person name="Schreiber L."/>
            <person name="Finster K."/>
            <person name="Schramm A."/>
        </authorList>
    </citation>
    <scope>NUCLEOTIDE SEQUENCE [LARGE SCALE GENOMIC DNA]</scope>
    <source>
        <strain evidence="1 2">MEV2011</strain>
    </source>
</reference>
<sequence>MFLINYYFIFEKVNFTTLALLTIFKTIDTVQKPCHTPINKFLHKNTIIVTQ</sequence>
<dbReference type="AlphaFoldDB" id="A0A072NKI2"/>